<protein>
    <submittedName>
        <fullName evidence="2">Cellulose biosynthesis protein BcsG</fullName>
    </submittedName>
</protein>
<name>A0A7Y0S1L3_VIBPH</name>
<comment type="caution">
    <text evidence="2">The sequence shown here is derived from an EMBL/GenBank/DDBJ whole genome shotgun (WGS) entry which is preliminary data.</text>
</comment>
<dbReference type="InterPro" id="IPR017744">
    <property type="entry name" value="BcsG"/>
</dbReference>
<dbReference type="EMBL" id="JABCLD010000388">
    <property type="protein sequence ID" value="NMU24582.1"/>
    <property type="molecule type" value="Genomic_DNA"/>
</dbReference>
<dbReference type="Proteomes" id="UP000555836">
    <property type="component" value="Unassembled WGS sequence"/>
</dbReference>
<keyword evidence="1" id="KW-0472">Membrane</keyword>
<keyword evidence="1" id="KW-1133">Transmembrane helix</keyword>
<dbReference type="Pfam" id="PF11658">
    <property type="entry name" value="CBP_BcsG"/>
    <property type="match status" value="1"/>
</dbReference>
<feature type="transmembrane region" description="Helical" evidence="1">
    <location>
        <begin position="42"/>
        <end position="73"/>
    </location>
</feature>
<gene>
    <name evidence="2" type="primary">bcsG</name>
    <name evidence="2" type="ORF">HKB21_02990</name>
</gene>
<feature type="non-terminal residue" evidence="2">
    <location>
        <position position="139"/>
    </location>
</feature>
<reference evidence="2 3" key="1">
    <citation type="submission" date="2020-04" db="EMBL/GenBank/DDBJ databases">
        <title>Whole-genome sequencing of Vibrio spp. from China reveals different genetic environments of blaCTX-M-14 among diverse lineages.</title>
        <authorList>
            <person name="Zheng Z."/>
            <person name="Ye L."/>
            <person name="Chen S."/>
        </authorList>
    </citation>
    <scope>NUCLEOTIDE SEQUENCE [LARGE SCALE GENOMIC DNA]</scope>
    <source>
        <strain evidence="2 3">Vb0574</strain>
    </source>
</reference>
<dbReference type="AlphaFoldDB" id="A0A7Y0S1L3"/>
<sequence length="139" mass="15915">MTSHSHDSTPFTIGLGWWNIYFIAKIALYFQGIIDFHPMENFALLIFILLPISMKSLNTVRHIVVFVAAAWLLHYDSYLPPLDRLWAQAGQLMQFELSYLVELLGRFLSFRAILGLLALCGAYFILSKFVRVSVFVVIA</sequence>
<organism evidence="2 3">
    <name type="scientific">Vibrio parahaemolyticus</name>
    <dbReference type="NCBI Taxonomy" id="670"/>
    <lineage>
        <taxon>Bacteria</taxon>
        <taxon>Pseudomonadati</taxon>
        <taxon>Pseudomonadota</taxon>
        <taxon>Gammaproteobacteria</taxon>
        <taxon>Vibrionales</taxon>
        <taxon>Vibrionaceae</taxon>
        <taxon>Vibrio</taxon>
    </lineage>
</organism>
<keyword evidence="1" id="KW-0812">Transmembrane</keyword>
<evidence type="ECO:0000313" key="2">
    <source>
        <dbReference type="EMBL" id="NMU24582.1"/>
    </source>
</evidence>
<evidence type="ECO:0000313" key="3">
    <source>
        <dbReference type="Proteomes" id="UP000555836"/>
    </source>
</evidence>
<accession>A0A7Y0S1L3</accession>
<feature type="transmembrane region" description="Helical" evidence="1">
    <location>
        <begin position="12"/>
        <end position="30"/>
    </location>
</feature>
<proteinExistence type="predicted"/>
<feature type="transmembrane region" description="Helical" evidence="1">
    <location>
        <begin position="103"/>
        <end position="126"/>
    </location>
</feature>
<evidence type="ECO:0000256" key="1">
    <source>
        <dbReference type="SAM" id="Phobius"/>
    </source>
</evidence>